<evidence type="ECO:0000313" key="6">
    <source>
        <dbReference type="EMBL" id="RAJ28070.1"/>
    </source>
</evidence>
<feature type="signal peptide" evidence="4">
    <location>
        <begin position="1"/>
        <end position="21"/>
    </location>
</feature>
<dbReference type="Proteomes" id="UP000248987">
    <property type="component" value="Unassembled WGS sequence"/>
</dbReference>
<dbReference type="RefSeq" id="WP_111625736.1">
    <property type="nucleotide sequence ID" value="NZ_QLLQ01000001.1"/>
</dbReference>
<dbReference type="EMBL" id="QLLQ01000001">
    <property type="protein sequence ID" value="RAJ28070.1"/>
    <property type="molecule type" value="Genomic_DNA"/>
</dbReference>
<comment type="caution">
    <text evidence="6">The sequence shown here is derived from an EMBL/GenBank/DDBJ whole genome shotgun (WGS) entry which is preliminary data.</text>
</comment>
<evidence type="ECO:0000256" key="1">
    <source>
        <dbReference type="ARBA" id="ARBA00008875"/>
    </source>
</evidence>
<dbReference type="Gene3D" id="3.20.20.80">
    <property type="entry name" value="Glycosidases"/>
    <property type="match status" value="1"/>
</dbReference>
<name>A0A327SG43_9FLAO</name>
<evidence type="ECO:0000259" key="5">
    <source>
        <dbReference type="Pfam" id="PF01229"/>
    </source>
</evidence>
<evidence type="ECO:0000256" key="2">
    <source>
        <dbReference type="ARBA" id="ARBA00022801"/>
    </source>
</evidence>
<dbReference type="InterPro" id="IPR017853">
    <property type="entry name" value="GH"/>
</dbReference>
<keyword evidence="4" id="KW-0732">Signal</keyword>
<protein>
    <submittedName>
        <fullName evidence="6">Glycosyl hydrolase family 39</fullName>
    </submittedName>
</protein>
<keyword evidence="2 6" id="KW-0378">Hydrolase</keyword>
<dbReference type="InterPro" id="IPR049166">
    <property type="entry name" value="GH39_cat"/>
</dbReference>
<reference evidence="6 7" key="1">
    <citation type="submission" date="2018-06" db="EMBL/GenBank/DDBJ databases">
        <title>Genomic Encyclopedia of Archaeal and Bacterial Type Strains, Phase II (KMG-II): from individual species to whole genera.</title>
        <authorList>
            <person name="Goeker M."/>
        </authorList>
    </citation>
    <scope>NUCLEOTIDE SEQUENCE [LARGE SCALE GENOMIC DNA]</scope>
    <source>
        <strain evidence="6 7">DSM 12408</strain>
    </source>
</reference>
<feature type="domain" description="Glycosyl hydrolases family 39 N-terminal catalytic" evidence="5">
    <location>
        <begin position="102"/>
        <end position="261"/>
    </location>
</feature>
<dbReference type="SUPFAM" id="SSF51445">
    <property type="entry name" value="(Trans)glycosidases"/>
    <property type="match status" value="1"/>
</dbReference>
<evidence type="ECO:0000313" key="7">
    <source>
        <dbReference type="Proteomes" id="UP000248987"/>
    </source>
</evidence>
<dbReference type="PANTHER" id="PTHR12631:SF10">
    <property type="entry name" value="BETA-XYLOSIDASE-LIKE PROTEIN-RELATED"/>
    <property type="match status" value="1"/>
</dbReference>
<dbReference type="PANTHER" id="PTHR12631">
    <property type="entry name" value="ALPHA-L-IDURONIDASE"/>
    <property type="match status" value="1"/>
</dbReference>
<accession>A0A327SG43</accession>
<gene>
    <name evidence="6" type="ORF">LX77_00646</name>
</gene>
<sequence length="483" mass="54944">MQTKKLLFLTILLFVFGHSKAQFIDSSIDRVKTPLEVKMKRIGSIKPKSTKEITSSRLTVGCETLDRDHTVWDNYKDYLAPLGVKKIRLQAGWAKCEKVPGVYDWKWLDDIIDYAVANDIEPWLQPSYGNPAYPGGGGINLLNSLMQSDEAYAAWDRWVEALVSRYKDRVKEWEIWNEPDLHGHIDAETSAKLNIRTAEIIKRIQPEAKIAGLAFASNSNQEYLDQFLKVIADAGKLDLFHWISYHSYTLRPEDAYSNKRVLGLRSVIEKYSDKILLRQGENGAPSTYIPSFALSEYYWTEYTQAKYNMRRLLGDLGHDIETSVFTIIDIYYNWGDRAVLNTKGLIQSDITMAAIRPKVAYYAVQNIAAIFDSNMVLTPGFKYSTTSNESLSVYGYRHNSDNTPLVALWLDGENATNSFNTTTISITLENTTFKSPVWVDLMTGSIYDIEKAQWSKSGGNSTFNIPLYDSPILITEKAFLIKK</sequence>
<evidence type="ECO:0000256" key="3">
    <source>
        <dbReference type="ARBA" id="ARBA00023295"/>
    </source>
</evidence>
<dbReference type="GO" id="GO:0004553">
    <property type="term" value="F:hydrolase activity, hydrolyzing O-glycosyl compounds"/>
    <property type="evidence" value="ECO:0007669"/>
    <property type="project" value="TreeGrafter"/>
</dbReference>
<dbReference type="InterPro" id="IPR051923">
    <property type="entry name" value="Glycosyl_Hydrolase_39"/>
</dbReference>
<comment type="similarity">
    <text evidence="1">Belongs to the glycosyl hydrolase 39 family.</text>
</comment>
<keyword evidence="3" id="KW-0326">Glycosidase</keyword>
<feature type="chain" id="PRO_5016282058" evidence="4">
    <location>
        <begin position="22"/>
        <end position="483"/>
    </location>
</feature>
<dbReference type="AlphaFoldDB" id="A0A327SG43"/>
<evidence type="ECO:0000256" key="4">
    <source>
        <dbReference type="SAM" id="SignalP"/>
    </source>
</evidence>
<keyword evidence="7" id="KW-1185">Reference proteome</keyword>
<proteinExistence type="inferred from homology"/>
<dbReference type="Pfam" id="PF01229">
    <property type="entry name" value="Glyco_hydro_39"/>
    <property type="match status" value="1"/>
</dbReference>
<organism evidence="6 7">
    <name type="scientific">Gelidibacter algens</name>
    <dbReference type="NCBI Taxonomy" id="49280"/>
    <lineage>
        <taxon>Bacteria</taxon>
        <taxon>Pseudomonadati</taxon>
        <taxon>Bacteroidota</taxon>
        <taxon>Flavobacteriia</taxon>
        <taxon>Flavobacteriales</taxon>
        <taxon>Flavobacteriaceae</taxon>
        <taxon>Gelidibacter</taxon>
    </lineage>
</organism>